<proteinExistence type="predicted"/>
<dbReference type="RefSeq" id="WP_016474640.1">
    <property type="nucleotide sequence ID" value="NZ_KE150480.1"/>
</dbReference>
<dbReference type="AlphaFoldDB" id="S3CE92"/>
<dbReference type="EMBL" id="ATCF01000020">
    <property type="protein sequence ID" value="EPD98849.1"/>
    <property type="molecule type" value="Genomic_DNA"/>
</dbReference>
<evidence type="ECO:0000313" key="3">
    <source>
        <dbReference type="Proteomes" id="UP000014400"/>
    </source>
</evidence>
<name>S3CE92_9BURK</name>
<accession>S3CE92</accession>
<feature type="region of interest" description="Disordered" evidence="1">
    <location>
        <begin position="92"/>
        <end position="115"/>
    </location>
</feature>
<organism evidence="2 3">
    <name type="scientific">Sutterella wadsworthensis HGA0223</name>
    <dbReference type="NCBI Taxonomy" id="1203554"/>
    <lineage>
        <taxon>Bacteria</taxon>
        <taxon>Pseudomonadati</taxon>
        <taxon>Pseudomonadota</taxon>
        <taxon>Betaproteobacteria</taxon>
        <taxon>Burkholderiales</taxon>
        <taxon>Sutterellaceae</taxon>
        <taxon>Sutterella</taxon>
    </lineage>
</organism>
<gene>
    <name evidence="2" type="ORF">HMPREF1476_01424</name>
</gene>
<dbReference type="STRING" id="1203554.HMPREF1476_01424"/>
<sequence>MHAIARKKKTLLLKTMHNRLQDVERSARSGKPVSDHPGILKAKAKRQELTDLLNDVINELNAGSSQDKMLALATKELLEKLPPVKSAVQEAVSSLTDKSMGARQAEIKRTATKNR</sequence>
<reference evidence="2 3" key="1">
    <citation type="submission" date="2013-04" db="EMBL/GenBank/DDBJ databases">
        <title>The Genome Sequence of Sutterella wadsworthensis HGA0223.</title>
        <authorList>
            <consortium name="The Broad Institute Genomics Platform"/>
            <person name="Earl A."/>
            <person name="Ward D."/>
            <person name="Feldgarden M."/>
            <person name="Gevers D."/>
            <person name="Schmidt T.M."/>
            <person name="Dover J."/>
            <person name="Dai D."/>
            <person name="Walker B."/>
            <person name="Young S."/>
            <person name="Zeng Q."/>
            <person name="Gargeya S."/>
            <person name="Fitzgerald M."/>
            <person name="Haas B."/>
            <person name="Abouelleil A."/>
            <person name="Allen A.W."/>
            <person name="Alvarado L."/>
            <person name="Arachchi H.M."/>
            <person name="Berlin A.M."/>
            <person name="Chapman S.B."/>
            <person name="Gainer-Dewar J."/>
            <person name="Goldberg J."/>
            <person name="Griggs A."/>
            <person name="Gujja S."/>
            <person name="Hansen M."/>
            <person name="Howarth C."/>
            <person name="Imamovic A."/>
            <person name="Ireland A."/>
            <person name="Larimer J."/>
            <person name="McCowan C."/>
            <person name="Murphy C."/>
            <person name="Pearson M."/>
            <person name="Poon T.W."/>
            <person name="Priest M."/>
            <person name="Roberts A."/>
            <person name="Saif S."/>
            <person name="Shea T."/>
            <person name="Sisk P."/>
            <person name="Sykes S."/>
            <person name="Wortman J."/>
            <person name="Nusbaum C."/>
            <person name="Birren B."/>
        </authorList>
    </citation>
    <scope>NUCLEOTIDE SEQUENCE [LARGE SCALE GENOMIC DNA]</scope>
    <source>
        <strain evidence="2 3">HGA0223</strain>
    </source>
</reference>
<dbReference type="Proteomes" id="UP000014400">
    <property type="component" value="Unassembled WGS sequence"/>
</dbReference>
<keyword evidence="3" id="KW-1185">Reference proteome</keyword>
<evidence type="ECO:0000313" key="2">
    <source>
        <dbReference type="EMBL" id="EPD98849.1"/>
    </source>
</evidence>
<evidence type="ECO:0000256" key="1">
    <source>
        <dbReference type="SAM" id="MobiDB-lite"/>
    </source>
</evidence>
<dbReference type="PATRIC" id="fig|1203554.3.peg.1487"/>
<protein>
    <submittedName>
        <fullName evidence="2">Uncharacterized protein</fullName>
    </submittedName>
</protein>
<dbReference type="HOGENOM" id="CLU_2107747_0_0_4"/>
<comment type="caution">
    <text evidence="2">The sequence shown here is derived from an EMBL/GenBank/DDBJ whole genome shotgun (WGS) entry which is preliminary data.</text>
</comment>